<proteinExistence type="predicted"/>
<keyword evidence="2" id="KW-1185">Reference proteome</keyword>
<protein>
    <submittedName>
        <fullName evidence="1">Uncharacterized protein</fullName>
    </submittedName>
</protein>
<gene>
    <name evidence="1" type="ORF">ASPTUDRAFT_192502</name>
</gene>
<dbReference type="Proteomes" id="UP000184304">
    <property type="component" value="Unassembled WGS sequence"/>
</dbReference>
<dbReference type="AlphaFoldDB" id="A0A1L9MYY9"/>
<sequence length="143" mass="15953">MVYSLTSQTLAFIPDNLSSVYDSEDLPDFSPTQIRRLTTDPNSLPDTIGFLKDIIPLGPPILACCIDGLQILGCSEQSRWYQDCFKFFIEVLGTTKPPQPRIMKVWLFTDGYSEALQAAVNASWTEADVTNSEGDTEPLEIKQ</sequence>
<accession>A0A1L9MYY9</accession>
<dbReference type="VEuPathDB" id="FungiDB:ASPTUDRAFT_192502"/>
<evidence type="ECO:0000313" key="1">
    <source>
        <dbReference type="EMBL" id="OJI82236.1"/>
    </source>
</evidence>
<organism evidence="1 2">
    <name type="scientific">Aspergillus tubingensis (strain CBS 134.48)</name>
    <dbReference type="NCBI Taxonomy" id="767770"/>
    <lineage>
        <taxon>Eukaryota</taxon>
        <taxon>Fungi</taxon>
        <taxon>Dikarya</taxon>
        <taxon>Ascomycota</taxon>
        <taxon>Pezizomycotina</taxon>
        <taxon>Eurotiomycetes</taxon>
        <taxon>Eurotiomycetidae</taxon>
        <taxon>Eurotiales</taxon>
        <taxon>Aspergillaceae</taxon>
        <taxon>Aspergillus</taxon>
        <taxon>Aspergillus subgen. Circumdati</taxon>
    </lineage>
</organism>
<reference evidence="2" key="1">
    <citation type="journal article" date="2017" name="Genome Biol.">
        <title>Comparative genomics reveals high biological diversity and specific adaptations in the industrially and medically important fungal genus Aspergillus.</title>
        <authorList>
            <person name="de Vries R.P."/>
            <person name="Riley R."/>
            <person name="Wiebenga A."/>
            <person name="Aguilar-Osorio G."/>
            <person name="Amillis S."/>
            <person name="Uchima C.A."/>
            <person name="Anderluh G."/>
            <person name="Asadollahi M."/>
            <person name="Askin M."/>
            <person name="Barry K."/>
            <person name="Battaglia E."/>
            <person name="Bayram O."/>
            <person name="Benocci T."/>
            <person name="Braus-Stromeyer S.A."/>
            <person name="Caldana C."/>
            <person name="Canovas D."/>
            <person name="Cerqueira G.C."/>
            <person name="Chen F."/>
            <person name="Chen W."/>
            <person name="Choi C."/>
            <person name="Clum A."/>
            <person name="Dos Santos R.A."/>
            <person name="Damasio A.R."/>
            <person name="Diallinas G."/>
            <person name="Emri T."/>
            <person name="Fekete E."/>
            <person name="Flipphi M."/>
            <person name="Freyberg S."/>
            <person name="Gallo A."/>
            <person name="Gournas C."/>
            <person name="Habgood R."/>
            <person name="Hainaut M."/>
            <person name="Harispe M.L."/>
            <person name="Henrissat B."/>
            <person name="Hilden K.S."/>
            <person name="Hope R."/>
            <person name="Hossain A."/>
            <person name="Karabika E."/>
            <person name="Karaffa L."/>
            <person name="Karanyi Z."/>
            <person name="Krasevec N."/>
            <person name="Kuo A."/>
            <person name="Kusch H."/>
            <person name="LaButti K."/>
            <person name="Lagendijk E.L."/>
            <person name="Lapidus A."/>
            <person name="Levasseur A."/>
            <person name="Lindquist E."/>
            <person name="Lipzen A."/>
            <person name="Logrieco A.F."/>
            <person name="MacCabe A."/>
            <person name="Maekelae M.R."/>
            <person name="Malavazi I."/>
            <person name="Melin P."/>
            <person name="Meyer V."/>
            <person name="Mielnichuk N."/>
            <person name="Miskei M."/>
            <person name="Molnar A.P."/>
            <person name="Mule G."/>
            <person name="Ngan C.Y."/>
            <person name="Orejas M."/>
            <person name="Orosz E."/>
            <person name="Ouedraogo J.P."/>
            <person name="Overkamp K.M."/>
            <person name="Park H.-S."/>
            <person name="Perrone G."/>
            <person name="Piumi F."/>
            <person name="Punt P.J."/>
            <person name="Ram A.F."/>
            <person name="Ramon A."/>
            <person name="Rauscher S."/>
            <person name="Record E."/>
            <person name="Riano-Pachon D.M."/>
            <person name="Robert V."/>
            <person name="Roehrig J."/>
            <person name="Ruller R."/>
            <person name="Salamov A."/>
            <person name="Salih N.S."/>
            <person name="Samson R.A."/>
            <person name="Sandor E."/>
            <person name="Sanguinetti M."/>
            <person name="Schuetze T."/>
            <person name="Sepcic K."/>
            <person name="Shelest E."/>
            <person name="Sherlock G."/>
            <person name="Sophianopoulou V."/>
            <person name="Squina F.M."/>
            <person name="Sun H."/>
            <person name="Susca A."/>
            <person name="Todd R.B."/>
            <person name="Tsang A."/>
            <person name="Unkles S.E."/>
            <person name="van de Wiele N."/>
            <person name="van Rossen-Uffink D."/>
            <person name="Oliveira J.V."/>
            <person name="Vesth T.C."/>
            <person name="Visser J."/>
            <person name="Yu J.-H."/>
            <person name="Zhou M."/>
            <person name="Andersen M.R."/>
            <person name="Archer D.B."/>
            <person name="Baker S.E."/>
            <person name="Benoit I."/>
            <person name="Brakhage A.A."/>
            <person name="Braus G.H."/>
            <person name="Fischer R."/>
            <person name="Frisvad J.C."/>
            <person name="Goldman G.H."/>
            <person name="Houbraken J."/>
            <person name="Oakley B."/>
            <person name="Pocsi I."/>
            <person name="Scazzocchio C."/>
            <person name="Seiboth B."/>
            <person name="vanKuyk P.A."/>
            <person name="Wortman J."/>
            <person name="Dyer P.S."/>
            <person name="Grigoriev I.V."/>
        </authorList>
    </citation>
    <scope>NUCLEOTIDE SEQUENCE [LARGE SCALE GENOMIC DNA]</scope>
    <source>
        <strain evidence="2">CBS 134.48</strain>
    </source>
</reference>
<dbReference type="OrthoDB" id="4840035at2759"/>
<dbReference type="EMBL" id="KV878205">
    <property type="protein sequence ID" value="OJI82236.1"/>
    <property type="molecule type" value="Genomic_DNA"/>
</dbReference>
<evidence type="ECO:0000313" key="2">
    <source>
        <dbReference type="Proteomes" id="UP000184304"/>
    </source>
</evidence>
<dbReference type="STRING" id="767770.A0A1L9MYY9"/>
<name>A0A1L9MYY9_ASPTC</name>